<feature type="signal peptide" evidence="1">
    <location>
        <begin position="1"/>
        <end position="18"/>
    </location>
</feature>
<dbReference type="AlphaFoldDB" id="A0A317VWH9"/>
<evidence type="ECO:0000313" key="2">
    <source>
        <dbReference type="EMBL" id="PWY78694.1"/>
    </source>
</evidence>
<dbReference type="VEuPathDB" id="FungiDB:BO83DRAFT_213340"/>
<evidence type="ECO:0000313" key="3">
    <source>
        <dbReference type="Proteomes" id="UP000246171"/>
    </source>
</evidence>
<protein>
    <recommendedName>
        <fullName evidence="4">Secreted protein</fullName>
    </recommendedName>
</protein>
<feature type="chain" id="PRO_5016281447" description="Secreted protein" evidence="1">
    <location>
        <begin position="19"/>
        <end position="118"/>
    </location>
</feature>
<sequence length="118" mass="13148">MIPSGLFLHFAIHISILAATNYPLLPHASLVLEHGLHQHFTIHRTAPPPNGSYRRCEVVSWSSSDTVLSGPAHPRSSIIFILFPPLVHTLPHAYCLYLIEANHCYDHILLLLVLLCAT</sequence>
<proteinExistence type="predicted"/>
<evidence type="ECO:0000256" key="1">
    <source>
        <dbReference type="SAM" id="SignalP"/>
    </source>
</evidence>
<comment type="caution">
    <text evidence="2">The sequence shown here is derived from an EMBL/GenBank/DDBJ whole genome shotgun (WGS) entry which is preliminary data.</text>
</comment>
<dbReference type="GeneID" id="37048705"/>
<keyword evidence="3" id="KW-1185">Reference proteome</keyword>
<evidence type="ECO:0008006" key="4">
    <source>
        <dbReference type="Google" id="ProtNLM"/>
    </source>
</evidence>
<keyword evidence="1" id="KW-0732">Signal</keyword>
<name>A0A317VWH9_ASPEC</name>
<dbReference type="RefSeq" id="XP_025390486.1">
    <property type="nucleotide sequence ID" value="XM_025526743.1"/>
</dbReference>
<dbReference type="Proteomes" id="UP000246171">
    <property type="component" value="Unassembled WGS sequence"/>
</dbReference>
<organism evidence="2 3">
    <name type="scientific">Aspergillus eucalypticola (strain CBS 122712 / IBT 29274)</name>
    <dbReference type="NCBI Taxonomy" id="1448314"/>
    <lineage>
        <taxon>Eukaryota</taxon>
        <taxon>Fungi</taxon>
        <taxon>Dikarya</taxon>
        <taxon>Ascomycota</taxon>
        <taxon>Pezizomycotina</taxon>
        <taxon>Eurotiomycetes</taxon>
        <taxon>Eurotiomycetidae</taxon>
        <taxon>Eurotiales</taxon>
        <taxon>Aspergillaceae</taxon>
        <taxon>Aspergillus</taxon>
        <taxon>Aspergillus subgen. Circumdati</taxon>
    </lineage>
</organism>
<gene>
    <name evidence="2" type="ORF">BO83DRAFT_213340</name>
</gene>
<reference evidence="2" key="1">
    <citation type="submission" date="2016-12" db="EMBL/GenBank/DDBJ databases">
        <title>The genomes of Aspergillus section Nigri reveals drivers in fungal speciation.</title>
        <authorList>
            <consortium name="DOE Joint Genome Institute"/>
            <person name="Vesth T.C."/>
            <person name="Nybo J."/>
            <person name="Theobald S."/>
            <person name="Brandl J."/>
            <person name="Frisvad J.C."/>
            <person name="Nielsen K.F."/>
            <person name="Lyhne E.K."/>
            <person name="Kogle M.E."/>
            <person name="Kuo A."/>
            <person name="Riley R."/>
            <person name="Clum A."/>
            <person name="Nolan M."/>
            <person name="Lipzen A."/>
            <person name="Salamov A."/>
            <person name="Henrissat B."/>
            <person name="Wiebenga A."/>
            <person name="De vries R.P."/>
            <person name="Grigoriev I.V."/>
            <person name="Mortensen U.H."/>
            <person name="Andersen M.R."/>
            <person name="Baker S.E."/>
        </authorList>
    </citation>
    <scope>NUCLEOTIDE SEQUENCE</scope>
    <source>
        <strain evidence="2">CBS 122712</strain>
    </source>
</reference>
<accession>A0A317VWH9</accession>
<dbReference type="EMBL" id="MSFU01000006">
    <property type="protein sequence ID" value="PWY78694.1"/>
    <property type="molecule type" value="Genomic_DNA"/>
</dbReference>